<keyword evidence="6" id="KW-0813">Transport</keyword>
<feature type="transmembrane region" description="Helical" evidence="7">
    <location>
        <begin position="137"/>
        <end position="156"/>
    </location>
</feature>
<dbReference type="Pfam" id="PF00854">
    <property type="entry name" value="PTR2"/>
    <property type="match status" value="1"/>
</dbReference>
<dbReference type="PANTHER" id="PTHR11654">
    <property type="entry name" value="OLIGOPEPTIDE TRANSPORTER-RELATED"/>
    <property type="match status" value="1"/>
</dbReference>
<dbReference type="GO" id="GO:0016020">
    <property type="term" value="C:membrane"/>
    <property type="evidence" value="ECO:0007669"/>
    <property type="project" value="UniProtKB-SubCell"/>
</dbReference>
<keyword evidence="5 7" id="KW-0472">Membrane</keyword>
<feature type="transmembrane region" description="Helical" evidence="7">
    <location>
        <begin position="162"/>
        <end position="184"/>
    </location>
</feature>
<feature type="transmembrane region" description="Helical" evidence="7">
    <location>
        <begin position="340"/>
        <end position="357"/>
    </location>
</feature>
<evidence type="ECO:0000256" key="7">
    <source>
        <dbReference type="SAM" id="Phobius"/>
    </source>
</evidence>
<organism evidence="8 9">
    <name type="scientific">Triparma verrucosa</name>
    <dbReference type="NCBI Taxonomy" id="1606542"/>
    <lineage>
        <taxon>Eukaryota</taxon>
        <taxon>Sar</taxon>
        <taxon>Stramenopiles</taxon>
        <taxon>Ochrophyta</taxon>
        <taxon>Bolidophyceae</taxon>
        <taxon>Parmales</taxon>
        <taxon>Triparmaceae</taxon>
        <taxon>Triparma</taxon>
    </lineage>
</organism>
<comment type="similarity">
    <text evidence="2 6">Belongs to the major facilitator superfamily. Proton-dependent oligopeptide transporter (POT/PTR) (TC 2.A.17) family.</text>
</comment>
<dbReference type="Proteomes" id="UP001165160">
    <property type="component" value="Unassembled WGS sequence"/>
</dbReference>
<dbReference type="InterPro" id="IPR000109">
    <property type="entry name" value="POT_fam"/>
</dbReference>
<keyword evidence="4 7" id="KW-1133">Transmembrane helix</keyword>
<dbReference type="Gene3D" id="1.20.1250.20">
    <property type="entry name" value="MFS general substrate transporter like domains"/>
    <property type="match status" value="1"/>
</dbReference>
<protein>
    <submittedName>
        <fullName evidence="8">Uncharacterized protein</fullName>
    </submittedName>
</protein>
<comment type="subcellular location">
    <subcellularLocation>
        <location evidence="1 6">Membrane</location>
        <topology evidence="1 6">Multi-pass membrane protein</topology>
    </subcellularLocation>
</comment>
<feature type="transmembrane region" description="Helical" evidence="7">
    <location>
        <begin position="377"/>
        <end position="397"/>
    </location>
</feature>
<evidence type="ECO:0000256" key="4">
    <source>
        <dbReference type="ARBA" id="ARBA00022989"/>
    </source>
</evidence>
<dbReference type="PROSITE" id="PS01023">
    <property type="entry name" value="PTR2_2"/>
    <property type="match status" value="1"/>
</dbReference>
<dbReference type="SUPFAM" id="SSF103473">
    <property type="entry name" value="MFS general substrate transporter"/>
    <property type="match status" value="2"/>
</dbReference>
<feature type="transmembrane region" description="Helical" evidence="7">
    <location>
        <begin position="57"/>
        <end position="79"/>
    </location>
</feature>
<feature type="transmembrane region" description="Helical" evidence="7">
    <location>
        <begin position="409"/>
        <end position="427"/>
    </location>
</feature>
<dbReference type="EMBL" id="BRXX01000576">
    <property type="protein sequence ID" value="GMH47482.1"/>
    <property type="molecule type" value="Genomic_DNA"/>
</dbReference>
<evidence type="ECO:0000256" key="5">
    <source>
        <dbReference type="ARBA" id="ARBA00023136"/>
    </source>
</evidence>
<evidence type="ECO:0000313" key="8">
    <source>
        <dbReference type="EMBL" id="GMH47482.1"/>
    </source>
</evidence>
<keyword evidence="9" id="KW-1185">Reference proteome</keyword>
<evidence type="ECO:0000256" key="2">
    <source>
        <dbReference type="ARBA" id="ARBA00005982"/>
    </source>
</evidence>
<dbReference type="AlphaFoldDB" id="A0A9W6Z9X9"/>
<feature type="transmembrane region" description="Helical" evidence="7">
    <location>
        <begin position="31"/>
        <end position="50"/>
    </location>
</feature>
<feature type="transmembrane region" description="Helical" evidence="7">
    <location>
        <begin position="439"/>
        <end position="459"/>
    </location>
</feature>
<reference evidence="9" key="1">
    <citation type="journal article" date="2023" name="Commun. Biol.">
        <title>Genome analysis of Parmales, the sister group of diatoms, reveals the evolutionary specialization of diatoms from phago-mixotrophs to photoautotrophs.</title>
        <authorList>
            <person name="Ban H."/>
            <person name="Sato S."/>
            <person name="Yoshikawa S."/>
            <person name="Yamada K."/>
            <person name="Nakamura Y."/>
            <person name="Ichinomiya M."/>
            <person name="Sato N."/>
            <person name="Blanc-Mathieu R."/>
            <person name="Endo H."/>
            <person name="Kuwata A."/>
            <person name="Ogata H."/>
        </authorList>
    </citation>
    <scope>NUCLEOTIDE SEQUENCE [LARGE SCALE GENOMIC DNA]</scope>
    <source>
        <strain evidence="9">NIES 3699</strain>
    </source>
</reference>
<dbReference type="GO" id="GO:0022857">
    <property type="term" value="F:transmembrane transporter activity"/>
    <property type="evidence" value="ECO:0007669"/>
    <property type="project" value="InterPro"/>
</dbReference>
<evidence type="ECO:0000313" key="9">
    <source>
        <dbReference type="Proteomes" id="UP001165160"/>
    </source>
</evidence>
<dbReference type="InterPro" id="IPR036259">
    <property type="entry name" value="MFS_trans_sf"/>
</dbReference>
<gene>
    <name evidence="8" type="ORF">TrVE_jg4869</name>
</gene>
<feature type="transmembrane region" description="Helical" evidence="7">
    <location>
        <begin position="85"/>
        <end position="104"/>
    </location>
</feature>
<dbReference type="GO" id="GO:0006857">
    <property type="term" value="P:oligopeptide transport"/>
    <property type="evidence" value="ECO:0007669"/>
    <property type="project" value="InterPro"/>
</dbReference>
<sequence length="508" mass="55072">MERYAYYAFRSVLVSFFVDKLLMDESSAISAFMYNSALAYFTPLIGGLLSDARLGKYTTIVVFSTVYIGGLTLLSFGAFANQRSIAFFGLFCIGVGTGGIKPCVSSFGADQLKYKSDTNGNISALPSSSAEDSMRKYFSAFYFAINVGALISYVFSPIVKHYMGYGLAFLLPALFMFSALATLIKNKATYAVIKPDTSAANSPVLVIGRILWHATSNLLSSLGAGGSGASGGSSGSGGSFLDRATRNSSQITDKQVEDAKDFFRTFKFVLLMPLFWMLFDQQGSAWVLQAKRMKLPSWVEAEQLGVCNTAFVLVLLPIMENKVYPYLTSINCKPTALRRMGVGMVFAGVSFIISAFVEVAISEAGANTVSVGWQLPQYFILTVGEIGLSTTGLEFFYEEAPPSMKTASASLFLLTTAVGDVMGGLLYDFAGAFGVSNAALLFFCATLMFLAAVVFVSFAKNYSYRASMRKSDDDDDEGDVQMSLVGEDANRLDLDMDMEQVEIKEDIK</sequence>
<evidence type="ECO:0000256" key="3">
    <source>
        <dbReference type="ARBA" id="ARBA00022692"/>
    </source>
</evidence>
<evidence type="ECO:0000256" key="6">
    <source>
        <dbReference type="RuleBase" id="RU003755"/>
    </source>
</evidence>
<keyword evidence="3 6" id="KW-0812">Transmembrane</keyword>
<accession>A0A9W6Z9X9</accession>
<proteinExistence type="inferred from homology"/>
<name>A0A9W6Z9X9_9STRA</name>
<evidence type="ECO:0000256" key="1">
    <source>
        <dbReference type="ARBA" id="ARBA00004141"/>
    </source>
</evidence>
<dbReference type="InterPro" id="IPR018456">
    <property type="entry name" value="PTR2_symporter_CS"/>
</dbReference>
<comment type="caution">
    <text evidence="8">The sequence shown here is derived from an EMBL/GenBank/DDBJ whole genome shotgun (WGS) entry which is preliminary data.</text>
</comment>